<evidence type="ECO:0000259" key="3">
    <source>
        <dbReference type="Pfam" id="PF17147"/>
    </source>
</evidence>
<evidence type="ECO:0000313" key="4">
    <source>
        <dbReference type="EMBL" id="MBC8584392.1"/>
    </source>
</evidence>
<name>A0A926EPN6_9FIRM</name>
<dbReference type="CDD" id="cd07034">
    <property type="entry name" value="TPP_PYR_PFOR_IOR-alpha_like"/>
    <property type="match status" value="1"/>
</dbReference>
<dbReference type="PANTHER" id="PTHR43088:SF1">
    <property type="entry name" value="SUBUNIT OF PYRUVATE:FLAVODOXIN OXIDOREDUCTASE"/>
    <property type="match status" value="1"/>
</dbReference>
<keyword evidence="1" id="KW-0560">Oxidoreductase</keyword>
<evidence type="ECO:0000256" key="1">
    <source>
        <dbReference type="ARBA" id="ARBA00023002"/>
    </source>
</evidence>
<dbReference type="InterPro" id="IPR009014">
    <property type="entry name" value="Transketo_C/PFOR_II"/>
</dbReference>
<feature type="domain" description="Pyruvate:ferredoxin oxidoreductase core" evidence="3">
    <location>
        <begin position="250"/>
        <end position="344"/>
    </location>
</feature>
<dbReference type="Pfam" id="PF17147">
    <property type="entry name" value="PFOR_II"/>
    <property type="match status" value="1"/>
</dbReference>
<reference evidence="4" key="1">
    <citation type="submission" date="2020-08" db="EMBL/GenBank/DDBJ databases">
        <title>Genome public.</title>
        <authorList>
            <person name="Liu C."/>
            <person name="Sun Q."/>
        </authorList>
    </citation>
    <scope>NUCLEOTIDE SEQUENCE</scope>
    <source>
        <strain evidence="4">NSJ-64</strain>
    </source>
</reference>
<dbReference type="EMBL" id="JACRTD010000001">
    <property type="protein sequence ID" value="MBC8584392.1"/>
    <property type="molecule type" value="Genomic_DNA"/>
</dbReference>
<gene>
    <name evidence="4" type="ORF">H8705_02185</name>
</gene>
<keyword evidence="5" id="KW-1185">Reference proteome</keyword>
<organism evidence="4 5">
    <name type="scientific">Youxingia wuxianensis</name>
    <dbReference type="NCBI Taxonomy" id="2763678"/>
    <lineage>
        <taxon>Bacteria</taxon>
        <taxon>Bacillati</taxon>
        <taxon>Bacillota</taxon>
        <taxon>Clostridia</taxon>
        <taxon>Eubacteriales</taxon>
        <taxon>Oscillospiraceae</taxon>
        <taxon>Youxingia</taxon>
    </lineage>
</organism>
<dbReference type="GO" id="GO:0016491">
    <property type="term" value="F:oxidoreductase activity"/>
    <property type="evidence" value="ECO:0007669"/>
    <property type="project" value="UniProtKB-KW"/>
</dbReference>
<dbReference type="AlphaFoldDB" id="A0A926EPN6"/>
<dbReference type="Gene3D" id="3.40.50.920">
    <property type="match status" value="1"/>
</dbReference>
<proteinExistence type="predicted"/>
<comment type="caution">
    <text evidence="4">The sequence shown here is derived from an EMBL/GenBank/DDBJ whole genome shotgun (WGS) entry which is preliminary data.</text>
</comment>
<feature type="domain" description="Pyruvate flavodoxin/ferredoxin oxidoreductase pyrimidine binding" evidence="2">
    <location>
        <begin position="17"/>
        <end position="188"/>
    </location>
</feature>
<dbReference type="SUPFAM" id="SSF52518">
    <property type="entry name" value="Thiamin diphosphate-binding fold (THDP-binding)"/>
    <property type="match status" value="1"/>
</dbReference>
<dbReference type="SUPFAM" id="SSF52922">
    <property type="entry name" value="TK C-terminal domain-like"/>
    <property type="match status" value="1"/>
</dbReference>
<dbReference type="InterPro" id="IPR052368">
    <property type="entry name" value="2-oxoacid_oxidoreductase"/>
</dbReference>
<dbReference type="InterPro" id="IPR002880">
    <property type="entry name" value="Pyrv_Fd/Flavodoxin_OxRdtase_N"/>
</dbReference>
<protein>
    <submittedName>
        <fullName evidence="4">3-methyl-2-oxobutanoate dehydrogenase subunit VorB</fullName>
    </submittedName>
</protein>
<evidence type="ECO:0000259" key="2">
    <source>
        <dbReference type="Pfam" id="PF01855"/>
    </source>
</evidence>
<dbReference type="InterPro" id="IPR033412">
    <property type="entry name" value="PFOR_II"/>
</dbReference>
<dbReference type="PANTHER" id="PTHR43088">
    <property type="entry name" value="SUBUNIT OF PYRUVATE:FLAVODOXIN OXIDOREDUCTASE-RELATED"/>
    <property type="match status" value="1"/>
</dbReference>
<evidence type="ECO:0000313" key="5">
    <source>
        <dbReference type="Proteomes" id="UP000623678"/>
    </source>
</evidence>
<dbReference type="NCBIfam" id="NF005507">
    <property type="entry name" value="PRK07119.1"/>
    <property type="match status" value="1"/>
</dbReference>
<dbReference type="InterPro" id="IPR029061">
    <property type="entry name" value="THDP-binding"/>
</dbReference>
<dbReference type="Proteomes" id="UP000623678">
    <property type="component" value="Unassembled WGS sequence"/>
</dbReference>
<sequence length="356" mass="38353">MSSNQRVLMKGNEALAEAAIQAGCHHFFGYPITPQTEVAAYMAKRLPKIGGTYLQAESEVAAINMVLGAASAGIRAMTSSSSPGISLKAEGISYIAGSDLPCLIINVQRGGPGLGGIQPSQSDYWQATRAPGHGDLHALVFAPSSIQEMVDMVFDAFDLADQYRMPSMILADGMLGQMMEPVVFPEKSVNPVDKSSWALTGHQGKRAHHIVNSLYLQPDELEKNVKERFERYELIKSKEARAEEYLVEDAQLVVVAYGATSRIVRSAINTARGKGIKVGMIRPLTLWPYPSSVIAKAAETAQAFLTVEMSMGQMVDDVRLAVNGKKPVAFFGHTGGVIPTPAEVLAEIEKMTGGDR</sequence>
<accession>A0A926EPN6</accession>
<dbReference type="Gene3D" id="3.40.50.970">
    <property type="match status" value="1"/>
</dbReference>
<dbReference type="Pfam" id="PF01855">
    <property type="entry name" value="POR_N"/>
    <property type="match status" value="1"/>
</dbReference>